<comment type="caution">
    <text evidence="2">The sequence shown here is derived from an EMBL/GenBank/DDBJ whole genome shotgun (WGS) entry which is preliminary data.</text>
</comment>
<evidence type="ECO:0000313" key="2">
    <source>
        <dbReference type="EMBL" id="MET3615405.1"/>
    </source>
</evidence>
<dbReference type="Proteomes" id="UP001549047">
    <property type="component" value="Unassembled WGS sequence"/>
</dbReference>
<dbReference type="InterPro" id="IPR012788">
    <property type="entry name" value="Decarb_PcaC"/>
</dbReference>
<dbReference type="Gene3D" id="1.20.1290.10">
    <property type="entry name" value="AhpD-like"/>
    <property type="match status" value="1"/>
</dbReference>
<accession>A0ABV2J3R6</accession>
<dbReference type="PANTHER" id="PTHR33570:SF2">
    <property type="entry name" value="CARBOXYMUCONOLACTONE DECARBOXYLASE-LIKE DOMAIN-CONTAINING PROTEIN"/>
    <property type="match status" value="1"/>
</dbReference>
<proteinExistence type="predicted"/>
<dbReference type="InterPro" id="IPR052512">
    <property type="entry name" value="4CMD/NDH-1_regulator"/>
</dbReference>
<dbReference type="InterPro" id="IPR029032">
    <property type="entry name" value="AhpD-like"/>
</dbReference>
<dbReference type="NCBIfam" id="TIGR02425">
    <property type="entry name" value="decarb_PcaC"/>
    <property type="match status" value="1"/>
</dbReference>
<evidence type="ECO:0000259" key="1">
    <source>
        <dbReference type="Pfam" id="PF02627"/>
    </source>
</evidence>
<protein>
    <submittedName>
        <fullName evidence="2">4-carboxymuconolactone decarboxylase</fullName>
        <ecNumber evidence="2">4.1.1.44</ecNumber>
    </submittedName>
</protein>
<keyword evidence="3" id="KW-1185">Reference proteome</keyword>
<dbReference type="Pfam" id="PF02627">
    <property type="entry name" value="CMD"/>
    <property type="match status" value="1"/>
</dbReference>
<gene>
    <name evidence="2" type="ORF">ABID16_003749</name>
</gene>
<feature type="domain" description="Carboxymuconolactone decarboxylase-like" evidence="1">
    <location>
        <begin position="39"/>
        <end position="120"/>
    </location>
</feature>
<dbReference type="GO" id="GO:0047575">
    <property type="term" value="F:4-carboxymuconolactone decarboxylase activity"/>
    <property type="evidence" value="ECO:0007669"/>
    <property type="project" value="UniProtKB-EC"/>
</dbReference>
<sequence>MSEQRSERFEQGMKTRRSVLGDAHVDRAEKMKTAFDEPFQTLITESAWGHVWSRPGLTKRERSLITIALLAALGHHDEVAMHTRATANTGATPDDLMEVMLHVAIYAGVPAANHNIKIIKDVLEKMHHQATQPEEGK</sequence>
<dbReference type="PANTHER" id="PTHR33570">
    <property type="entry name" value="4-CARBOXYMUCONOLACTONE DECARBOXYLASE FAMILY PROTEIN"/>
    <property type="match status" value="1"/>
</dbReference>
<keyword evidence="2" id="KW-0456">Lyase</keyword>
<organism evidence="2 3">
    <name type="scientific">Rhizobium aquaticum</name>
    <dbReference type="NCBI Taxonomy" id="1549636"/>
    <lineage>
        <taxon>Bacteria</taxon>
        <taxon>Pseudomonadati</taxon>
        <taxon>Pseudomonadota</taxon>
        <taxon>Alphaproteobacteria</taxon>
        <taxon>Hyphomicrobiales</taxon>
        <taxon>Rhizobiaceae</taxon>
        <taxon>Rhizobium/Agrobacterium group</taxon>
        <taxon>Rhizobium</taxon>
    </lineage>
</organism>
<dbReference type="EMBL" id="JBEPMB010000007">
    <property type="protein sequence ID" value="MET3615405.1"/>
    <property type="molecule type" value="Genomic_DNA"/>
</dbReference>
<reference evidence="2 3" key="1">
    <citation type="submission" date="2024-06" db="EMBL/GenBank/DDBJ databases">
        <title>Genomic Encyclopedia of Type Strains, Phase IV (KMG-IV): sequencing the most valuable type-strain genomes for metagenomic binning, comparative biology and taxonomic classification.</title>
        <authorList>
            <person name="Goeker M."/>
        </authorList>
    </citation>
    <scope>NUCLEOTIDE SEQUENCE [LARGE SCALE GENOMIC DNA]</scope>
    <source>
        <strain evidence="2 3">DSM 29780</strain>
    </source>
</reference>
<dbReference type="SUPFAM" id="SSF69118">
    <property type="entry name" value="AhpD-like"/>
    <property type="match status" value="1"/>
</dbReference>
<name>A0ABV2J3R6_9HYPH</name>
<dbReference type="EC" id="4.1.1.44" evidence="2"/>
<dbReference type="InterPro" id="IPR003779">
    <property type="entry name" value="CMD-like"/>
</dbReference>
<evidence type="ECO:0000313" key="3">
    <source>
        <dbReference type="Proteomes" id="UP001549047"/>
    </source>
</evidence>